<dbReference type="InterPro" id="IPR021450">
    <property type="entry name" value="DUF3100"/>
</dbReference>
<evidence type="ECO:0008006" key="4">
    <source>
        <dbReference type="Google" id="ProtNLM"/>
    </source>
</evidence>
<dbReference type="EMBL" id="CP017982">
    <property type="protein sequence ID" value="AYE61614.1"/>
    <property type="molecule type" value="Genomic_DNA"/>
</dbReference>
<feature type="transmembrane region" description="Helical" evidence="1">
    <location>
        <begin position="7"/>
        <end position="32"/>
    </location>
</feature>
<feature type="transmembrane region" description="Helical" evidence="1">
    <location>
        <begin position="38"/>
        <end position="59"/>
    </location>
</feature>
<dbReference type="RefSeq" id="WP_118953810.1">
    <property type="nucleotide sequence ID" value="NZ_CP017982.1"/>
</dbReference>
<sequence length="272" mass="29755">MKYFKSYGPLILLVLLIDFIAEMIGMQIFSLGKIEVSILPLVFAVIIAILIYLIPWHPIKKLYSDKRVKFAGKYMILIMLPLMARYGANVAPKINEILSVGWVFLVHELGNLGTILFGLPVALLLGLRQEAIGSTLGLGREGELAYISEKYTLDSPEGRGVLGIYLVGTIFGSIVFSILAPVLLGMGFSYKAVAMSSGVGSSSMMTAASTALAAVVPKHSETVLSFAAASQLLTSFIGTYIMYFLAVPLQKFMYVHITHVLDHKREVHPEHD</sequence>
<feature type="transmembrane region" description="Helical" evidence="1">
    <location>
        <begin position="162"/>
        <end position="186"/>
    </location>
</feature>
<keyword evidence="1" id="KW-0472">Membrane</keyword>
<feature type="transmembrane region" description="Helical" evidence="1">
    <location>
        <begin position="100"/>
        <end position="125"/>
    </location>
</feature>
<dbReference type="Pfam" id="PF11299">
    <property type="entry name" value="DUF3100"/>
    <property type="match status" value="1"/>
</dbReference>
<reference evidence="2 3" key="1">
    <citation type="submission" date="2016-10" db="EMBL/GenBank/DDBJ databases">
        <title>Complete genomic sequencing of Lactobacillus helveticus LH99 and comparative genome analysis.</title>
        <authorList>
            <person name="Li N."/>
            <person name="You C."/>
            <person name="Liu Z."/>
        </authorList>
    </citation>
    <scope>NUCLEOTIDE SEQUENCE [LARGE SCALE GENOMIC DNA]</scope>
    <source>
        <strain evidence="2 3">LH99</strain>
    </source>
</reference>
<protein>
    <recommendedName>
        <fullName evidence="4">DUF3100 domain-containing protein</fullName>
    </recommendedName>
</protein>
<gene>
    <name evidence="2" type="ORF">BC335_1147</name>
</gene>
<feature type="transmembrane region" description="Helical" evidence="1">
    <location>
        <begin position="223"/>
        <end position="246"/>
    </location>
</feature>
<feature type="transmembrane region" description="Helical" evidence="1">
    <location>
        <begin position="71"/>
        <end position="88"/>
    </location>
</feature>
<accession>A0A396YL72</accession>
<keyword evidence="1" id="KW-0812">Transmembrane</keyword>
<feature type="transmembrane region" description="Helical" evidence="1">
    <location>
        <begin position="192"/>
        <end position="216"/>
    </location>
</feature>
<evidence type="ECO:0000256" key="1">
    <source>
        <dbReference type="SAM" id="Phobius"/>
    </source>
</evidence>
<evidence type="ECO:0000313" key="2">
    <source>
        <dbReference type="EMBL" id="AYE61614.1"/>
    </source>
</evidence>
<dbReference type="AlphaFoldDB" id="A0A396YL72"/>
<keyword evidence="1" id="KW-1133">Transmembrane helix</keyword>
<organism evidence="2 3">
    <name type="scientific">Lactobacillus helveticus</name>
    <name type="common">Lactobacillus suntoryeus</name>
    <dbReference type="NCBI Taxonomy" id="1587"/>
    <lineage>
        <taxon>Bacteria</taxon>
        <taxon>Bacillati</taxon>
        <taxon>Bacillota</taxon>
        <taxon>Bacilli</taxon>
        <taxon>Lactobacillales</taxon>
        <taxon>Lactobacillaceae</taxon>
        <taxon>Lactobacillus</taxon>
    </lineage>
</organism>
<proteinExistence type="predicted"/>
<evidence type="ECO:0000313" key="3">
    <source>
        <dbReference type="Proteomes" id="UP000267794"/>
    </source>
</evidence>
<name>A0A396YL72_LACHE</name>
<dbReference type="Proteomes" id="UP000267794">
    <property type="component" value="Chromosome"/>
</dbReference>